<protein>
    <submittedName>
        <fullName evidence="1">Uncharacterized protein</fullName>
    </submittedName>
</protein>
<keyword evidence="2" id="KW-1185">Reference proteome</keyword>
<proteinExistence type="predicted"/>
<dbReference type="Proteomes" id="UP000236161">
    <property type="component" value="Unassembled WGS sequence"/>
</dbReference>
<name>A0A2I0AR20_9ASPA</name>
<sequence length="75" mass="8651">MVELLRRSYREELLEESCSTRGFREEITPCRVVSSSWLSCFVEAAEKSCCSRSGFREEATVNSQSPSYYGRKLEL</sequence>
<evidence type="ECO:0000313" key="2">
    <source>
        <dbReference type="Proteomes" id="UP000236161"/>
    </source>
</evidence>
<dbReference type="EMBL" id="KZ451959">
    <property type="protein sequence ID" value="PKA58003.1"/>
    <property type="molecule type" value="Genomic_DNA"/>
</dbReference>
<dbReference type="AlphaFoldDB" id="A0A2I0AR20"/>
<gene>
    <name evidence="1" type="ORF">AXF42_Ash012542</name>
</gene>
<reference evidence="1 2" key="1">
    <citation type="journal article" date="2017" name="Nature">
        <title>The Apostasia genome and the evolution of orchids.</title>
        <authorList>
            <person name="Zhang G.Q."/>
            <person name="Liu K.W."/>
            <person name="Li Z."/>
            <person name="Lohaus R."/>
            <person name="Hsiao Y.Y."/>
            <person name="Niu S.C."/>
            <person name="Wang J.Y."/>
            <person name="Lin Y.C."/>
            <person name="Xu Q."/>
            <person name="Chen L.J."/>
            <person name="Yoshida K."/>
            <person name="Fujiwara S."/>
            <person name="Wang Z.W."/>
            <person name="Zhang Y.Q."/>
            <person name="Mitsuda N."/>
            <person name="Wang M."/>
            <person name="Liu G.H."/>
            <person name="Pecoraro L."/>
            <person name="Huang H.X."/>
            <person name="Xiao X.J."/>
            <person name="Lin M."/>
            <person name="Wu X.Y."/>
            <person name="Wu W.L."/>
            <person name="Chen Y.Y."/>
            <person name="Chang S.B."/>
            <person name="Sakamoto S."/>
            <person name="Ohme-Takagi M."/>
            <person name="Yagi M."/>
            <person name="Zeng S.J."/>
            <person name="Shen C.Y."/>
            <person name="Yeh C.M."/>
            <person name="Luo Y.B."/>
            <person name="Tsai W.C."/>
            <person name="Van de Peer Y."/>
            <person name="Liu Z.J."/>
        </authorList>
    </citation>
    <scope>NUCLEOTIDE SEQUENCE [LARGE SCALE GENOMIC DNA]</scope>
    <source>
        <strain evidence="2">cv. Shenzhen</strain>
        <tissue evidence="1">Stem</tissue>
    </source>
</reference>
<accession>A0A2I0AR20</accession>
<organism evidence="1 2">
    <name type="scientific">Apostasia shenzhenica</name>
    <dbReference type="NCBI Taxonomy" id="1088818"/>
    <lineage>
        <taxon>Eukaryota</taxon>
        <taxon>Viridiplantae</taxon>
        <taxon>Streptophyta</taxon>
        <taxon>Embryophyta</taxon>
        <taxon>Tracheophyta</taxon>
        <taxon>Spermatophyta</taxon>
        <taxon>Magnoliopsida</taxon>
        <taxon>Liliopsida</taxon>
        <taxon>Asparagales</taxon>
        <taxon>Orchidaceae</taxon>
        <taxon>Apostasioideae</taxon>
        <taxon>Apostasia</taxon>
    </lineage>
</organism>
<evidence type="ECO:0000313" key="1">
    <source>
        <dbReference type="EMBL" id="PKA58003.1"/>
    </source>
</evidence>